<feature type="region of interest" description="Disordered" evidence="1">
    <location>
        <begin position="28"/>
        <end position="51"/>
    </location>
</feature>
<feature type="domain" description="Amphi-Trp" evidence="2">
    <location>
        <begin position="2"/>
        <end position="42"/>
    </location>
</feature>
<sequence>MGRDAVAEYLRTLADSLEADSGVTLRAGEQSVTLTPPVRSSLRSRPTRRVD</sequence>
<name>A0ABU2FAZ7_9EURY</name>
<proteinExistence type="predicted"/>
<evidence type="ECO:0000313" key="3">
    <source>
        <dbReference type="EMBL" id="MDS0258991.1"/>
    </source>
</evidence>
<reference evidence="3 4" key="1">
    <citation type="submission" date="2022-06" db="EMBL/GenBank/DDBJ databases">
        <title>Haloarcula sp. a new haloarchaeum isolate from saline soil.</title>
        <authorList>
            <person name="Strakova D."/>
            <person name="Galisteo C."/>
            <person name="Sanchez-Porro C."/>
            <person name="Ventosa A."/>
        </authorList>
    </citation>
    <scope>NUCLEOTIDE SEQUENCE [LARGE SCALE GENOMIC DNA]</scope>
    <source>
        <strain evidence="3 4">S1CR25-12</strain>
    </source>
</reference>
<organism evidence="3 4">
    <name type="scientific">Haloarcula saliterrae</name>
    <dbReference type="NCBI Taxonomy" id="2950534"/>
    <lineage>
        <taxon>Archaea</taxon>
        <taxon>Methanobacteriati</taxon>
        <taxon>Methanobacteriota</taxon>
        <taxon>Stenosarchaea group</taxon>
        <taxon>Halobacteria</taxon>
        <taxon>Halobacteriales</taxon>
        <taxon>Haloarculaceae</taxon>
        <taxon>Haloarcula</taxon>
    </lineage>
</organism>
<comment type="caution">
    <text evidence="3">The sequence shown here is derived from an EMBL/GenBank/DDBJ whole genome shotgun (WGS) entry which is preliminary data.</text>
</comment>
<dbReference type="Proteomes" id="UP001259659">
    <property type="component" value="Unassembled WGS sequence"/>
</dbReference>
<gene>
    <name evidence="3" type="ORF">NDI56_06245</name>
</gene>
<evidence type="ECO:0000256" key="1">
    <source>
        <dbReference type="SAM" id="MobiDB-lite"/>
    </source>
</evidence>
<dbReference type="EMBL" id="JAMQON010000001">
    <property type="protein sequence ID" value="MDS0258991.1"/>
    <property type="molecule type" value="Genomic_DNA"/>
</dbReference>
<evidence type="ECO:0000259" key="2">
    <source>
        <dbReference type="Pfam" id="PF20068"/>
    </source>
</evidence>
<protein>
    <submittedName>
        <fullName evidence="3">Amphi-Trp domain-containing protein</fullName>
    </submittedName>
</protein>
<accession>A0ABU2FAZ7</accession>
<dbReference type="RefSeq" id="WP_310918581.1">
    <property type="nucleotide sequence ID" value="NZ_JAMQON010000001.1"/>
</dbReference>
<keyword evidence="4" id="KW-1185">Reference proteome</keyword>
<dbReference type="Pfam" id="PF20068">
    <property type="entry name" value="Amphi-Trp"/>
    <property type="match status" value="1"/>
</dbReference>
<dbReference type="InterPro" id="IPR027598">
    <property type="entry name" value="Amphi-Trp_dom"/>
</dbReference>
<evidence type="ECO:0000313" key="4">
    <source>
        <dbReference type="Proteomes" id="UP001259659"/>
    </source>
</evidence>
<dbReference type="NCBIfam" id="TIGR04354">
    <property type="entry name" value="amphi-Trp"/>
    <property type="match status" value="1"/>
</dbReference>